<sequence>MQLECKNTVQICLYRVVDTYAATRAAYKRLHLRRVLRFIPCSPRRGRVPPKCMITKGLIFLRFSEKRSRP</sequence>
<evidence type="ECO:0000313" key="2">
    <source>
        <dbReference type="Proteomes" id="UP000699042"/>
    </source>
</evidence>
<dbReference type="EMBL" id="JAESDN010000003">
    <property type="protein sequence ID" value="KAG7054135.1"/>
    <property type="molecule type" value="Genomic_DNA"/>
</dbReference>
<dbReference type="AlphaFoldDB" id="A0A9P7RAW2"/>
<keyword evidence="2" id="KW-1185">Reference proteome</keyword>
<reference evidence="1" key="1">
    <citation type="submission" date="2021-05" db="EMBL/GenBank/DDBJ databases">
        <title>Comparative genomics of three Colletotrichum scovillei strains and genetic complementation revealed genes involved fungal growth and virulence on chili pepper.</title>
        <authorList>
            <person name="Hsieh D.-K."/>
            <person name="Chuang S.-C."/>
            <person name="Chen C.-Y."/>
            <person name="Chao Y.-T."/>
            <person name="Lu M.-Y.J."/>
            <person name="Lee M.-H."/>
            <person name="Shih M.-C."/>
        </authorList>
    </citation>
    <scope>NUCLEOTIDE SEQUENCE</scope>
    <source>
        <strain evidence="1">Coll-153</strain>
    </source>
</reference>
<accession>A0A9P7RAW2</accession>
<evidence type="ECO:0000313" key="1">
    <source>
        <dbReference type="EMBL" id="KAG7054135.1"/>
    </source>
</evidence>
<name>A0A9P7RAW2_9PEZI</name>
<gene>
    <name evidence="1" type="ORF">JMJ77_001205</name>
</gene>
<comment type="caution">
    <text evidence="1">The sequence shown here is derived from an EMBL/GenBank/DDBJ whole genome shotgun (WGS) entry which is preliminary data.</text>
</comment>
<dbReference type="Proteomes" id="UP000699042">
    <property type="component" value="Unassembled WGS sequence"/>
</dbReference>
<feature type="non-terminal residue" evidence="1">
    <location>
        <position position="70"/>
    </location>
</feature>
<proteinExistence type="predicted"/>
<protein>
    <submittedName>
        <fullName evidence="1">Uncharacterized protein</fullName>
    </submittedName>
</protein>
<organism evidence="1 2">
    <name type="scientific">Colletotrichum scovillei</name>
    <dbReference type="NCBI Taxonomy" id="1209932"/>
    <lineage>
        <taxon>Eukaryota</taxon>
        <taxon>Fungi</taxon>
        <taxon>Dikarya</taxon>
        <taxon>Ascomycota</taxon>
        <taxon>Pezizomycotina</taxon>
        <taxon>Sordariomycetes</taxon>
        <taxon>Hypocreomycetidae</taxon>
        <taxon>Glomerellales</taxon>
        <taxon>Glomerellaceae</taxon>
        <taxon>Colletotrichum</taxon>
        <taxon>Colletotrichum acutatum species complex</taxon>
    </lineage>
</organism>